<organism evidence="2 3">
    <name type="scientific">Cicer arietinum</name>
    <name type="common">Chickpea</name>
    <name type="synonym">Garbanzo</name>
    <dbReference type="NCBI Taxonomy" id="3827"/>
    <lineage>
        <taxon>Eukaryota</taxon>
        <taxon>Viridiplantae</taxon>
        <taxon>Streptophyta</taxon>
        <taxon>Embryophyta</taxon>
        <taxon>Tracheophyta</taxon>
        <taxon>Spermatophyta</taxon>
        <taxon>Magnoliopsida</taxon>
        <taxon>eudicotyledons</taxon>
        <taxon>Gunneridae</taxon>
        <taxon>Pentapetalae</taxon>
        <taxon>rosids</taxon>
        <taxon>fabids</taxon>
        <taxon>Fabales</taxon>
        <taxon>Fabaceae</taxon>
        <taxon>Papilionoideae</taxon>
        <taxon>50 kb inversion clade</taxon>
        <taxon>NPAAA clade</taxon>
        <taxon>Hologalegina</taxon>
        <taxon>IRL clade</taxon>
        <taxon>Cicereae</taxon>
        <taxon>Cicer</taxon>
    </lineage>
</organism>
<dbReference type="GO" id="GO:0015074">
    <property type="term" value="P:DNA integration"/>
    <property type="evidence" value="ECO:0007669"/>
    <property type="project" value="InterPro"/>
</dbReference>
<gene>
    <name evidence="3" type="primary">LOC113786664</name>
</gene>
<accession>A0A3Q7Y081</accession>
<dbReference type="InterPro" id="IPR001584">
    <property type="entry name" value="Integrase_cat-core"/>
</dbReference>
<dbReference type="RefSeq" id="XP_027190481.1">
    <property type="nucleotide sequence ID" value="XM_027334680.1"/>
</dbReference>
<reference evidence="3" key="2">
    <citation type="submission" date="2025-08" db="UniProtKB">
        <authorList>
            <consortium name="RefSeq"/>
        </authorList>
    </citation>
    <scope>IDENTIFICATION</scope>
    <source>
        <tissue evidence="3">Etiolated seedlings</tissue>
    </source>
</reference>
<dbReference type="Proteomes" id="UP000087171">
    <property type="component" value="Chromosome Ca5"/>
</dbReference>
<dbReference type="STRING" id="3827.A0A3Q7Y081"/>
<protein>
    <submittedName>
        <fullName evidence="3">Uncharacterized protein LOC113786664</fullName>
    </submittedName>
</protein>
<reference evidence="2" key="1">
    <citation type="journal article" date="2013" name="Nat. Biotechnol.">
        <title>Draft genome sequence of chickpea (Cicer arietinum) provides a resource for trait improvement.</title>
        <authorList>
            <person name="Varshney R.K."/>
            <person name="Song C."/>
            <person name="Saxena R.K."/>
            <person name="Azam S."/>
            <person name="Yu S."/>
            <person name="Sharpe A.G."/>
            <person name="Cannon S."/>
            <person name="Baek J."/>
            <person name="Rosen B.D."/>
            <person name="Tar'an B."/>
            <person name="Millan T."/>
            <person name="Zhang X."/>
            <person name="Ramsay L.D."/>
            <person name="Iwata A."/>
            <person name="Wang Y."/>
            <person name="Nelson W."/>
            <person name="Farmer A.D."/>
            <person name="Gaur P.M."/>
            <person name="Soderlund C."/>
            <person name="Penmetsa R.V."/>
            <person name="Xu C."/>
            <person name="Bharti A.K."/>
            <person name="He W."/>
            <person name="Winter P."/>
            <person name="Zhao S."/>
            <person name="Hane J.K."/>
            <person name="Carrasquilla-Garcia N."/>
            <person name="Condie J.A."/>
            <person name="Upadhyaya H.D."/>
            <person name="Luo M.C."/>
            <person name="Thudi M."/>
            <person name="Gowda C.L."/>
            <person name="Singh N.P."/>
            <person name="Lichtenzveig J."/>
            <person name="Gali K.K."/>
            <person name="Rubio J."/>
            <person name="Nadarajan N."/>
            <person name="Dolezel J."/>
            <person name="Bansal K.C."/>
            <person name="Xu X."/>
            <person name="Edwards D."/>
            <person name="Zhang G."/>
            <person name="Kahl G."/>
            <person name="Gil J."/>
            <person name="Singh K.B."/>
            <person name="Datta S.K."/>
            <person name="Jackson S.A."/>
            <person name="Wang J."/>
            <person name="Cook D.R."/>
        </authorList>
    </citation>
    <scope>NUCLEOTIDE SEQUENCE [LARGE SCALE GENOMIC DNA]</scope>
    <source>
        <strain evidence="2">cv. CDC Frontier</strain>
    </source>
</reference>
<sequence>MYFITGLPKSKSYEAILVFGDVLSKYSHFIPIKHLYTTRLLAEVFTREVVRLHDIPASILNDRDLIFVSSFWKELFKLQGTQLQMSIIYHPQTILVFGDGLSKYNHFIPIKHLYTTRLLAKILTRDVVRLHDIPASILNDRDPIFVSSFWKELFKLQGTQLQMSILYHPQTDGQMEVEAVQRELQDKDEAIKQLKYQL</sequence>
<dbReference type="SUPFAM" id="SSF53098">
    <property type="entry name" value="Ribonuclease H-like"/>
    <property type="match status" value="2"/>
</dbReference>
<dbReference type="GO" id="GO:0003676">
    <property type="term" value="F:nucleic acid binding"/>
    <property type="evidence" value="ECO:0007669"/>
    <property type="project" value="InterPro"/>
</dbReference>
<dbReference type="PANTHER" id="PTHR35046:SF18">
    <property type="entry name" value="RNA-DIRECTED DNA POLYMERASE"/>
    <property type="match status" value="1"/>
</dbReference>
<dbReference type="PANTHER" id="PTHR35046">
    <property type="entry name" value="ZINC KNUCKLE (CCHC-TYPE) FAMILY PROTEIN"/>
    <property type="match status" value="1"/>
</dbReference>
<dbReference type="AlphaFoldDB" id="A0A3Q7Y081"/>
<dbReference type="InterPro" id="IPR036397">
    <property type="entry name" value="RNaseH_sf"/>
</dbReference>
<proteinExistence type="predicted"/>
<evidence type="ECO:0000313" key="3">
    <source>
        <dbReference type="RefSeq" id="XP_027190481.1"/>
    </source>
</evidence>
<evidence type="ECO:0000313" key="2">
    <source>
        <dbReference type="Proteomes" id="UP000087171"/>
    </source>
</evidence>
<evidence type="ECO:0000259" key="1">
    <source>
        <dbReference type="PROSITE" id="PS50994"/>
    </source>
</evidence>
<dbReference type="OrthoDB" id="1938712at2759"/>
<dbReference type="Gene3D" id="3.30.420.10">
    <property type="entry name" value="Ribonuclease H-like superfamily/Ribonuclease H"/>
    <property type="match status" value="2"/>
</dbReference>
<dbReference type="InterPro" id="IPR012337">
    <property type="entry name" value="RNaseH-like_sf"/>
</dbReference>
<name>A0A3Q7Y081_CICAR</name>
<keyword evidence="2" id="KW-1185">Reference proteome</keyword>
<dbReference type="PROSITE" id="PS50994">
    <property type="entry name" value="INTEGRASE"/>
    <property type="match status" value="1"/>
</dbReference>
<feature type="domain" description="Integrase catalytic" evidence="1">
    <location>
        <begin position="52"/>
        <end position="176"/>
    </location>
</feature>